<reference evidence="2 3" key="1">
    <citation type="submission" date="2016-10" db="EMBL/GenBank/DDBJ databases">
        <authorList>
            <person name="Varghese N."/>
            <person name="Submissions S."/>
        </authorList>
    </citation>
    <scope>NUCLEOTIDE SEQUENCE [LARGE SCALE GENOMIC DNA]</scope>
    <source>
        <strain evidence="2 3">CDM_1</strain>
    </source>
</reference>
<organism evidence="2 3">
    <name type="scientific">Natrinema hispanicum</name>
    <dbReference type="NCBI Taxonomy" id="392421"/>
    <lineage>
        <taxon>Archaea</taxon>
        <taxon>Methanobacteriati</taxon>
        <taxon>Methanobacteriota</taxon>
        <taxon>Stenosarchaea group</taxon>
        <taxon>Halobacteria</taxon>
        <taxon>Halobacteriales</taxon>
        <taxon>Natrialbaceae</taxon>
        <taxon>Natrinema</taxon>
    </lineage>
</organism>
<dbReference type="RefSeq" id="WP_149782646.1">
    <property type="nucleotide sequence ID" value="NZ_FMZP01000058.1"/>
</dbReference>
<dbReference type="AlphaFoldDB" id="A0A1G6Y4L7"/>
<dbReference type="Gene3D" id="1.10.3210.10">
    <property type="entry name" value="Hypothetical protein af1432"/>
    <property type="match status" value="1"/>
</dbReference>
<dbReference type="Pfam" id="PF01966">
    <property type="entry name" value="HD"/>
    <property type="match status" value="1"/>
</dbReference>
<dbReference type="InterPro" id="IPR003607">
    <property type="entry name" value="HD/PDEase_dom"/>
</dbReference>
<dbReference type="EMBL" id="FMZP01000058">
    <property type="protein sequence ID" value="SDD85300.1"/>
    <property type="molecule type" value="Genomic_DNA"/>
</dbReference>
<dbReference type="InterPro" id="IPR006674">
    <property type="entry name" value="HD_domain"/>
</dbReference>
<protein>
    <submittedName>
        <fullName evidence="2">HD domain-containing protein</fullName>
    </submittedName>
</protein>
<dbReference type="CDD" id="cd00077">
    <property type="entry name" value="HDc"/>
    <property type="match status" value="1"/>
</dbReference>
<evidence type="ECO:0000313" key="2">
    <source>
        <dbReference type="EMBL" id="SDD85300.1"/>
    </source>
</evidence>
<name>A0A1G6Y4L7_9EURY</name>
<dbReference type="SUPFAM" id="SSF109604">
    <property type="entry name" value="HD-domain/PDEase-like"/>
    <property type="match status" value="1"/>
</dbReference>
<feature type="domain" description="HD" evidence="1">
    <location>
        <begin position="64"/>
        <end position="169"/>
    </location>
</feature>
<sequence>MSEDVVRAAFPELEVIEDDDLRAGVASAWATAIEENDIDDLTEVPWLPPTQRALGLENERLVSHVRDITACAVALAETLLERREVTLSVDTVVAGALIHDVSKLAEFDGMAETPVYNLLGHPYYGVYVVAAVDLPVELAHIVLSHTSRTPVEPATIEAELIRRADEVAAAAIRSQATDDLRTV</sequence>
<evidence type="ECO:0000259" key="1">
    <source>
        <dbReference type="Pfam" id="PF01966"/>
    </source>
</evidence>
<accession>A0A1G6Y4L7</accession>
<evidence type="ECO:0000313" key="3">
    <source>
        <dbReference type="Proteomes" id="UP000324021"/>
    </source>
</evidence>
<proteinExistence type="predicted"/>
<gene>
    <name evidence="2" type="ORF">SAMN05192552_10589</name>
</gene>
<dbReference type="Proteomes" id="UP000324021">
    <property type="component" value="Unassembled WGS sequence"/>
</dbReference>